<reference evidence="10 11" key="1">
    <citation type="submission" date="2019-12" db="EMBL/GenBank/DDBJ databases">
        <authorList>
            <person name="Alioto T."/>
            <person name="Alioto T."/>
            <person name="Gomez Garrido J."/>
        </authorList>
    </citation>
    <scope>NUCLEOTIDE SEQUENCE [LARGE SCALE GENOMIC DNA]</scope>
</reference>
<evidence type="ECO:0000259" key="9">
    <source>
        <dbReference type="PROSITE" id="PS51760"/>
    </source>
</evidence>
<evidence type="ECO:0000256" key="5">
    <source>
        <dbReference type="ARBA" id="ARBA00023277"/>
    </source>
</evidence>
<evidence type="ECO:0000313" key="11">
    <source>
        <dbReference type="Proteomes" id="UP000594638"/>
    </source>
</evidence>
<dbReference type="InterPro" id="IPR001000">
    <property type="entry name" value="GH10_dom"/>
</dbReference>
<dbReference type="InterPro" id="IPR044846">
    <property type="entry name" value="GH10"/>
</dbReference>
<protein>
    <submittedName>
        <fullName evidence="10">Endo-1,4-beta-xylanase A-like</fullName>
    </submittedName>
</protein>
<dbReference type="InterPro" id="IPR017853">
    <property type="entry name" value="GH"/>
</dbReference>
<dbReference type="GO" id="GO:0031176">
    <property type="term" value="F:endo-1,4-beta-xylanase activity"/>
    <property type="evidence" value="ECO:0007669"/>
    <property type="project" value="UniProtKB-ARBA"/>
</dbReference>
<keyword evidence="4" id="KW-0378">Hydrolase</keyword>
<accession>A0A8S0P7L3</accession>
<dbReference type="EMBL" id="CACTIH010000011">
    <property type="protein sequence ID" value="CAA2934201.1"/>
    <property type="molecule type" value="Genomic_DNA"/>
</dbReference>
<proteinExistence type="inferred from homology"/>
<evidence type="ECO:0000256" key="2">
    <source>
        <dbReference type="ARBA" id="ARBA00022651"/>
    </source>
</evidence>
<dbReference type="PROSITE" id="PS00591">
    <property type="entry name" value="GH10_1"/>
    <property type="match status" value="1"/>
</dbReference>
<feature type="domain" description="GH10" evidence="9">
    <location>
        <begin position="179"/>
        <end position="478"/>
    </location>
</feature>
<evidence type="ECO:0000256" key="3">
    <source>
        <dbReference type="ARBA" id="ARBA00022737"/>
    </source>
</evidence>
<name>A0A8S0P7L3_OLEEU</name>
<dbReference type="PANTHER" id="PTHR31490:SF1">
    <property type="entry name" value="ENDO-1,4-BETA-XYLANASE 1"/>
    <property type="match status" value="1"/>
</dbReference>
<dbReference type="FunFam" id="3.20.20.80:FF:000104">
    <property type="entry name" value="Endo-1,4-beta-xylanase A"/>
    <property type="match status" value="1"/>
</dbReference>
<comment type="caution">
    <text evidence="10">The sequence shown here is derived from an EMBL/GenBank/DDBJ whole genome shotgun (WGS) entry which is preliminary data.</text>
</comment>
<dbReference type="InterPro" id="IPR003305">
    <property type="entry name" value="CenC_carb-bd"/>
</dbReference>
<keyword evidence="3" id="KW-0677">Repeat</keyword>
<dbReference type="Gramene" id="OE9A064853T1">
    <property type="protein sequence ID" value="OE9A064853C1"/>
    <property type="gene ID" value="OE9A064853"/>
</dbReference>
<organism evidence="10 11">
    <name type="scientific">Olea europaea subsp. europaea</name>
    <dbReference type="NCBI Taxonomy" id="158383"/>
    <lineage>
        <taxon>Eukaryota</taxon>
        <taxon>Viridiplantae</taxon>
        <taxon>Streptophyta</taxon>
        <taxon>Embryophyta</taxon>
        <taxon>Tracheophyta</taxon>
        <taxon>Spermatophyta</taxon>
        <taxon>Magnoliopsida</taxon>
        <taxon>eudicotyledons</taxon>
        <taxon>Gunneridae</taxon>
        <taxon>Pentapetalae</taxon>
        <taxon>asterids</taxon>
        <taxon>lamiids</taxon>
        <taxon>Lamiales</taxon>
        <taxon>Oleaceae</taxon>
        <taxon>Oleeae</taxon>
        <taxon>Olea</taxon>
    </lineage>
</organism>
<keyword evidence="11" id="KW-1185">Reference proteome</keyword>
<evidence type="ECO:0000256" key="6">
    <source>
        <dbReference type="ARBA" id="ARBA00023295"/>
    </source>
</evidence>
<keyword evidence="7" id="KW-0624">Polysaccharide degradation</keyword>
<evidence type="ECO:0000256" key="7">
    <source>
        <dbReference type="ARBA" id="ARBA00023326"/>
    </source>
</evidence>
<sequence length="512" mass="58605">MGSSSIHSTNIILNHDFSGGLHSWHPNSCHAFVTSEESAYPEVVTTKLSGHYAVATNREKSWQELKQVITERVSTGCTYTVCALVGVSGAPHGVDNVEATLILEYGNSEEILVHWKHDSALGNSILWLRRVPRLDLLVVGLHIFPVDRHARFSHLKQQIEKIRKRDIILKFTSDSGPLVGNSVKIRQTENSFPFGSFINRRNIVNEEFVDFFSKNFNRTVFGNELKWVWTERRKGKLNYKEAEELLNFCISRNIQVRGHCIFEEVESAVQSWVSGLEEDELMSAVENRLSDLLTCYKGKFKHYDVNNEMLHGSFYQDHWGEYIRAYMFKIATQLDPSAILFVNDYHIEDGCTCDPRSSPEKYIEHIIDLQEQGAPLERIGIQGHMNSPVGPIVCSTLDKLRDKIPGLPIRFTELDVSSDNEHIRADDLEVMLREAFAHPAVDGIMLWGFWELLMSRDNAHLVNAEWDINEAGNRYLALKQEWLSHAHGIQTNKVNLSLEDFMDRTKLKLLLL</sequence>
<dbReference type="Proteomes" id="UP000594638">
    <property type="component" value="Unassembled WGS sequence"/>
</dbReference>
<evidence type="ECO:0000256" key="1">
    <source>
        <dbReference type="ARBA" id="ARBA00007495"/>
    </source>
</evidence>
<dbReference type="Pfam" id="PF02018">
    <property type="entry name" value="CBM_4_9"/>
    <property type="match status" value="1"/>
</dbReference>
<gene>
    <name evidence="10" type="ORF">OLEA9_A064853</name>
</gene>
<keyword evidence="6" id="KW-0326">Glycosidase</keyword>
<dbReference type="PROSITE" id="PS51760">
    <property type="entry name" value="GH10_2"/>
    <property type="match status" value="1"/>
</dbReference>
<evidence type="ECO:0000256" key="8">
    <source>
        <dbReference type="PROSITE-ProRule" id="PRU10061"/>
    </source>
</evidence>
<evidence type="ECO:0000313" key="10">
    <source>
        <dbReference type="EMBL" id="CAA2934201.1"/>
    </source>
</evidence>
<keyword evidence="2" id="KW-0858">Xylan degradation</keyword>
<comment type="similarity">
    <text evidence="1">Belongs to the glycosyl hydrolase 10 (cellulase F) family.</text>
</comment>
<keyword evidence="5" id="KW-0119">Carbohydrate metabolism</keyword>
<feature type="active site" description="Nucleophile" evidence="8">
    <location>
        <position position="413"/>
    </location>
</feature>
<dbReference type="PANTHER" id="PTHR31490">
    <property type="entry name" value="GLYCOSYL HYDROLASE"/>
    <property type="match status" value="1"/>
</dbReference>
<dbReference type="PRINTS" id="PR00134">
    <property type="entry name" value="GLHYDRLASE10"/>
</dbReference>
<dbReference type="Gene3D" id="2.60.120.260">
    <property type="entry name" value="Galactose-binding domain-like"/>
    <property type="match status" value="1"/>
</dbReference>
<dbReference type="SUPFAM" id="SSF49785">
    <property type="entry name" value="Galactose-binding domain-like"/>
    <property type="match status" value="1"/>
</dbReference>
<dbReference type="InterPro" id="IPR008979">
    <property type="entry name" value="Galactose-bd-like_sf"/>
</dbReference>
<dbReference type="GO" id="GO:0045493">
    <property type="term" value="P:xylan catabolic process"/>
    <property type="evidence" value="ECO:0007669"/>
    <property type="project" value="UniProtKB-KW"/>
</dbReference>
<dbReference type="OrthoDB" id="3055998at2759"/>
<dbReference type="AlphaFoldDB" id="A0A8S0P7L3"/>
<dbReference type="Gene3D" id="3.20.20.80">
    <property type="entry name" value="Glycosidases"/>
    <property type="match status" value="1"/>
</dbReference>
<evidence type="ECO:0000256" key="4">
    <source>
        <dbReference type="ARBA" id="ARBA00022801"/>
    </source>
</evidence>
<dbReference type="SMART" id="SM00633">
    <property type="entry name" value="Glyco_10"/>
    <property type="match status" value="1"/>
</dbReference>
<dbReference type="InterPro" id="IPR031158">
    <property type="entry name" value="GH10_AS"/>
</dbReference>
<dbReference type="SUPFAM" id="SSF51445">
    <property type="entry name" value="(Trans)glycosidases"/>
    <property type="match status" value="1"/>
</dbReference>
<dbReference type="Pfam" id="PF00331">
    <property type="entry name" value="Glyco_hydro_10"/>
    <property type="match status" value="1"/>
</dbReference>